<name>M9RDF2_9RHOB</name>
<dbReference type="AlphaFoldDB" id="M9RDF2"/>
<protein>
    <submittedName>
        <fullName evidence="1">Uncharacterized protein</fullName>
    </submittedName>
</protein>
<dbReference type="HOGENOM" id="CLU_2634614_0_0_5"/>
<proteinExistence type="predicted"/>
<dbReference type="Proteomes" id="UP000005307">
    <property type="component" value="Chromosome"/>
</dbReference>
<dbReference type="EMBL" id="CP003740">
    <property type="protein sequence ID" value="AGI69783.1"/>
    <property type="molecule type" value="Genomic_DNA"/>
</dbReference>
<gene>
    <name evidence="1" type="ORF">OAN307_c44150</name>
</gene>
<organism evidence="1 2">
    <name type="scientific">Octadecabacter antarcticus 307</name>
    <dbReference type="NCBI Taxonomy" id="391626"/>
    <lineage>
        <taxon>Bacteria</taxon>
        <taxon>Pseudomonadati</taxon>
        <taxon>Pseudomonadota</taxon>
        <taxon>Alphaproteobacteria</taxon>
        <taxon>Rhodobacterales</taxon>
        <taxon>Roseobacteraceae</taxon>
        <taxon>Octadecabacter</taxon>
    </lineage>
</organism>
<accession>M9RDF2</accession>
<dbReference type="STRING" id="391626.OAN307_c44150"/>
<reference evidence="1 2" key="1">
    <citation type="journal article" date="2013" name="PLoS ONE">
        <title>Poles Apart: Arctic and Antarctic Octadecabacter strains Share High Genome Plasticity and a New Type of Xanthorhodopsin.</title>
        <authorList>
            <person name="Vollmers J."/>
            <person name="Voget S."/>
            <person name="Dietrich S."/>
            <person name="Gollnow K."/>
            <person name="Smits M."/>
            <person name="Meyer K."/>
            <person name="Brinkhoff T."/>
            <person name="Simon M."/>
            <person name="Daniel R."/>
        </authorList>
    </citation>
    <scope>NUCLEOTIDE SEQUENCE [LARGE SCALE GENOMIC DNA]</scope>
    <source>
        <strain evidence="1 2">307</strain>
    </source>
</reference>
<sequence length="77" mass="8642">MISDDQIEYQVRDRLSFMYVWQAIAKQSAETGHPNWQGYIARGGQILDASIVPVPRNENVAIKTGKVPEDWAGKPAK</sequence>
<evidence type="ECO:0000313" key="1">
    <source>
        <dbReference type="EMBL" id="AGI69783.1"/>
    </source>
</evidence>
<keyword evidence="2" id="KW-1185">Reference proteome</keyword>
<dbReference type="KEGG" id="oat:OAN307_c44150"/>
<evidence type="ECO:0000313" key="2">
    <source>
        <dbReference type="Proteomes" id="UP000005307"/>
    </source>
</evidence>